<feature type="transmembrane region" description="Helical" evidence="2">
    <location>
        <begin position="111"/>
        <end position="127"/>
    </location>
</feature>
<keyword evidence="1" id="KW-0175">Coiled coil</keyword>
<keyword evidence="2" id="KW-0812">Transmembrane</keyword>
<keyword evidence="2" id="KW-0472">Membrane</keyword>
<name>A0ABS4WXT7_9MICO</name>
<feature type="transmembrane region" description="Helical" evidence="2">
    <location>
        <begin position="5"/>
        <end position="21"/>
    </location>
</feature>
<feature type="coiled-coil region" evidence="1">
    <location>
        <begin position="62"/>
        <end position="89"/>
    </location>
</feature>
<evidence type="ECO:0000256" key="1">
    <source>
        <dbReference type="SAM" id="Coils"/>
    </source>
</evidence>
<sequence>MRTPVYLIAIGSCLVLSWLFASRENWLGFALVLVAAVAYAARLVITTRADRRASAEAARGPRAETSAEQAQLKAELSEMREAYERSRRVMLLLTVIIAGLAAVAWPWNPALALALLIFSVPTLVLAWRSTRAIRKIDGGLASAR</sequence>
<protein>
    <submittedName>
        <fullName evidence="3">Flp pilus assembly protein TadB</fullName>
    </submittedName>
</protein>
<dbReference type="RefSeq" id="WP_209899582.1">
    <property type="nucleotide sequence ID" value="NZ_BAAAJW010000004.1"/>
</dbReference>
<evidence type="ECO:0000313" key="3">
    <source>
        <dbReference type="EMBL" id="MBP2380906.1"/>
    </source>
</evidence>
<gene>
    <name evidence="3" type="ORF">JOF43_000863</name>
</gene>
<accession>A0ABS4WXT7</accession>
<evidence type="ECO:0000313" key="4">
    <source>
        <dbReference type="Proteomes" id="UP001519290"/>
    </source>
</evidence>
<dbReference type="Proteomes" id="UP001519290">
    <property type="component" value="Unassembled WGS sequence"/>
</dbReference>
<evidence type="ECO:0000256" key="2">
    <source>
        <dbReference type="SAM" id="Phobius"/>
    </source>
</evidence>
<organism evidence="3 4">
    <name type="scientific">Brachybacterium sacelli</name>
    <dbReference type="NCBI Taxonomy" id="173364"/>
    <lineage>
        <taxon>Bacteria</taxon>
        <taxon>Bacillati</taxon>
        <taxon>Actinomycetota</taxon>
        <taxon>Actinomycetes</taxon>
        <taxon>Micrococcales</taxon>
        <taxon>Dermabacteraceae</taxon>
        <taxon>Brachybacterium</taxon>
    </lineage>
</organism>
<feature type="transmembrane region" description="Helical" evidence="2">
    <location>
        <begin position="27"/>
        <end position="45"/>
    </location>
</feature>
<keyword evidence="2" id="KW-1133">Transmembrane helix</keyword>
<reference evidence="3 4" key="1">
    <citation type="submission" date="2021-03" db="EMBL/GenBank/DDBJ databases">
        <title>Sequencing the genomes of 1000 actinobacteria strains.</title>
        <authorList>
            <person name="Klenk H.-P."/>
        </authorList>
    </citation>
    <scope>NUCLEOTIDE SEQUENCE [LARGE SCALE GENOMIC DNA]</scope>
    <source>
        <strain evidence="3 4">DSM 14566</strain>
    </source>
</reference>
<proteinExistence type="predicted"/>
<feature type="transmembrane region" description="Helical" evidence="2">
    <location>
        <begin position="89"/>
        <end position="105"/>
    </location>
</feature>
<keyword evidence="4" id="KW-1185">Reference proteome</keyword>
<comment type="caution">
    <text evidence="3">The sequence shown here is derived from an EMBL/GenBank/DDBJ whole genome shotgun (WGS) entry which is preliminary data.</text>
</comment>
<dbReference type="EMBL" id="JAGIOD010000001">
    <property type="protein sequence ID" value="MBP2380906.1"/>
    <property type="molecule type" value="Genomic_DNA"/>
</dbReference>